<evidence type="ECO:0000313" key="1">
    <source>
        <dbReference type="EMBL" id="CCX31728.1"/>
    </source>
</evidence>
<protein>
    <submittedName>
        <fullName evidence="1">Uncharacterized protein</fullName>
    </submittedName>
</protein>
<gene>
    <name evidence="1" type="ORF">PCON_11366</name>
</gene>
<organism evidence="1 2">
    <name type="scientific">Pyronema omphalodes (strain CBS 100304)</name>
    <name type="common">Pyronema confluens</name>
    <dbReference type="NCBI Taxonomy" id="1076935"/>
    <lineage>
        <taxon>Eukaryota</taxon>
        <taxon>Fungi</taxon>
        <taxon>Dikarya</taxon>
        <taxon>Ascomycota</taxon>
        <taxon>Pezizomycotina</taxon>
        <taxon>Pezizomycetes</taxon>
        <taxon>Pezizales</taxon>
        <taxon>Pyronemataceae</taxon>
        <taxon>Pyronema</taxon>
    </lineage>
</organism>
<dbReference type="EMBL" id="HF935644">
    <property type="protein sequence ID" value="CCX31728.1"/>
    <property type="molecule type" value="Genomic_DNA"/>
</dbReference>
<accession>U4LIG5</accession>
<name>U4LIG5_PYROM</name>
<sequence>MRFCQQLSVTKSMLLRSNDMTTYALWQGRTQALRIIPYHMSRYHYAGRIEHSIRASNHLVV</sequence>
<dbReference type="AlphaFoldDB" id="U4LIG5"/>
<reference evidence="1 2" key="1">
    <citation type="journal article" date="2013" name="PLoS Genet.">
        <title>The genome and development-dependent transcriptomes of Pyronema confluens: a window into fungal evolution.</title>
        <authorList>
            <person name="Traeger S."/>
            <person name="Altegoer F."/>
            <person name="Freitag M."/>
            <person name="Gabaldon T."/>
            <person name="Kempken F."/>
            <person name="Kumar A."/>
            <person name="Marcet-Houben M."/>
            <person name="Poggeler S."/>
            <person name="Stajich J.E."/>
            <person name="Nowrousian M."/>
        </authorList>
    </citation>
    <scope>NUCLEOTIDE SEQUENCE [LARGE SCALE GENOMIC DNA]</scope>
    <source>
        <strain evidence="2">CBS 100304</strain>
        <tissue evidence="1">Vegetative mycelium</tissue>
    </source>
</reference>
<proteinExistence type="predicted"/>
<dbReference type="Proteomes" id="UP000018144">
    <property type="component" value="Unassembled WGS sequence"/>
</dbReference>
<evidence type="ECO:0000313" key="2">
    <source>
        <dbReference type="Proteomes" id="UP000018144"/>
    </source>
</evidence>
<keyword evidence="2" id="KW-1185">Reference proteome</keyword>